<dbReference type="Pfam" id="PF14289">
    <property type="entry name" value="DUF4369"/>
    <property type="match status" value="1"/>
</dbReference>
<keyword evidence="5" id="KW-0732">Signal</keyword>
<protein>
    <submittedName>
        <fullName evidence="7">Peroxiredoxin</fullName>
    </submittedName>
</protein>
<evidence type="ECO:0000256" key="4">
    <source>
        <dbReference type="ARBA" id="ARBA00023284"/>
    </source>
</evidence>
<name>A0A238V869_9BACT</name>
<dbReference type="InterPro" id="IPR000866">
    <property type="entry name" value="AhpC/TSA"/>
</dbReference>
<evidence type="ECO:0000256" key="5">
    <source>
        <dbReference type="SAM" id="SignalP"/>
    </source>
</evidence>
<dbReference type="SUPFAM" id="SSF52833">
    <property type="entry name" value="Thioredoxin-like"/>
    <property type="match status" value="1"/>
</dbReference>
<feature type="chain" id="PRO_5013348498" evidence="5">
    <location>
        <begin position="19"/>
        <end position="376"/>
    </location>
</feature>
<evidence type="ECO:0000259" key="6">
    <source>
        <dbReference type="PROSITE" id="PS51352"/>
    </source>
</evidence>
<feature type="domain" description="Thioredoxin" evidence="6">
    <location>
        <begin position="236"/>
        <end position="376"/>
    </location>
</feature>
<feature type="signal peptide" evidence="5">
    <location>
        <begin position="1"/>
        <end position="18"/>
    </location>
</feature>
<dbReference type="AlphaFoldDB" id="A0A238V869"/>
<dbReference type="Gene3D" id="3.40.30.10">
    <property type="entry name" value="Glutaredoxin"/>
    <property type="match status" value="1"/>
</dbReference>
<keyword evidence="4" id="KW-0676">Redox-active center</keyword>
<dbReference type="PANTHER" id="PTHR42852:SF6">
    <property type="entry name" value="THIOL:DISULFIDE INTERCHANGE PROTEIN DSBE"/>
    <property type="match status" value="1"/>
</dbReference>
<dbReference type="EMBL" id="FZNS01000001">
    <property type="protein sequence ID" value="SNR29739.1"/>
    <property type="molecule type" value="Genomic_DNA"/>
</dbReference>
<evidence type="ECO:0000256" key="1">
    <source>
        <dbReference type="ARBA" id="ARBA00004196"/>
    </source>
</evidence>
<dbReference type="PROSITE" id="PS00194">
    <property type="entry name" value="THIOREDOXIN_1"/>
    <property type="match status" value="1"/>
</dbReference>
<evidence type="ECO:0000313" key="7">
    <source>
        <dbReference type="EMBL" id="SNR29739.1"/>
    </source>
</evidence>
<dbReference type="InterPro" id="IPR013766">
    <property type="entry name" value="Thioredoxin_domain"/>
</dbReference>
<evidence type="ECO:0000256" key="2">
    <source>
        <dbReference type="ARBA" id="ARBA00022748"/>
    </source>
</evidence>
<reference evidence="8" key="1">
    <citation type="submission" date="2017-06" db="EMBL/GenBank/DDBJ databases">
        <authorList>
            <person name="Varghese N."/>
            <person name="Submissions S."/>
        </authorList>
    </citation>
    <scope>NUCLEOTIDE SEQUENCE [LARGE SCALE GENOMIC DNA]</scope>
    <source>
        <strain evidence="8">DSM 28041</strain>
    </source>
</reference>
<proteinExistence type="predicted"/>
<gene>
    <name evidence="7" type="ORF">SAMN06269173_101188</name>
</gene>
<dbReference type="InterPro" id="IPR017937">
    <property type="entry name" value="Thioredoxin_CS"/>
</dbReference>
<dbReference type="InterPro" id="IPR025380">
    <property type="entry name" value="DUF4369"/>
</dbReference>
<keyword evidence="2" id="KW-0201">Cytochrome c-type biogenesis</keyword>
<dbReference type="Proteomes" id="UP000198310">
    <property type="component" value="Unassembled WGS sequence"/>
</dbReference>
<dbReference type="Pfam" id="PF00578">
    <property type="entry name" value="AhpC-TSA"/>
    <property type="match status" value="1"/>
</dbReference>
<sequence>MHKHLLGFLLITPWLANAQTTTHFTVKGTLGKHDAPAKVYLLRDNAVADSATLKNGTFELKGTTVAPIMADLIFRPKGRLGSLSDPMKDRAHLFLEPGTLSIVSPDSLAHATIKGGPVNTDYARLNESTKPILAHIQALGADVQKATVQQRQDPAFNEQVKRQFDGLTTQYVTANYAFIKANPTSWVSLHALLDMQMRDLPQYTVVGPLYEALSPTLKNSPQGRTYGELVRGLKAVAIGAQAPDFSQQTPEGKTVSLHDYRGKYVLVDFWASWCGPCREENPTVVKAYSRYKGHNFEVVGVSLDSEKDRAKWVQAIQDDKLPWTQVSDLKGFENAAARSYYVSGIPQNYLIDPTGKIVAANLKGNELEATLAKYIK</sequence>
<dbReference type="InterPro" id="IPR036249">
    <property type="entry name" value="Thioredoxin-like_sf"/>
</dbReference>
<evidence type="ECO:0000256" key="3">
    <source>
        <dbReference type="ARBA" id="ARBA00023157"/>
    </source>
</evidence>
<dbReference type="CDD" id="cd02966">
    <property type="entry name" value="TlpA_like_family"/>
    <property type="match status" value="1"/>
</dbReference>
<dbReference type="GO" id="GO:0016491">
    <property type="term" value="F:oxidoreductase activity"/>
    <property type="evidence" value="ECO:0007669"/>
    <property type="project" value="InterPro"/>
</dbReference>
<dbReference type="GO" id="GO:0030313">
    <property type="term" value="C:cell envelope"/>
    <property type="evidence" value="ECO:0007669"/>
    <property type="project" value="UniProtKB-SubCell"/>
</dbReference>
<dbReference type="GO" id="GO:0016209">
    <property type="term" value="F:antioxidant activity"/>
    <property type="evidence" value="ECO:0007669"/>
    <property type="project" value="InterPro"/>
</dbReference>
<comment type="subcellular location">
    <subcellularLocation>
        <location evidence="1">Cell envelope</location>
    </subcellularLocation>
</comment>
<keyword evidence="3" id="KW-1015">Disulfide bond</keyword>
<organism evidence="7 8">
    <name type="scientific">Hymenobacter mucosus</name>
    <dbReference type="NCBI Taxonomy" id="1411120"/>
    <lineage>
        <taxon>Bacteria</taxon>
        <taxon>Pseudomonadati</taxon>
        <taxon>Bacteroidota</taxon>
        <taxon>Cytophagia</taxon>
        <taxon>Cytophagales</taxon>
        <taxon>Hymenobacteraceae</taxon>
        <taxon>Hymenobacter</taxon>
    </lineage>
</organism>
<dbReference type="RefSeq" id="WP_089331359.1">
    <property type="nucleotide sequence ID" value="NZ_FZNS01000001.1"/>
</dbReference>
<keyword evidence="8" id="KW-1185">Reference proteome</keyword>
<dbReference type="InterPro" id="IPR050553">
    <property type="entry name" value="Thioredoxin_ResA/DsbE_sf"/>
</dbReference>
<evidence type="ECO:0000313" key="8">
    <source>
        <dbReference type="Proteomes" id="UP000198310"/>
    </source>
</evidence>
<dbReference type="PANTHER" id="PTHR42852">
    <property type="entry name" value="THIOL:DISULFIDE INTERCHANGE PROTEIN DSBE"/>
    <property type="match status" value="1"/>
</dbReference>
<dbReference type="GO" id="GO:0017004">
    <property type="term" value="P:cytochrome complex assembly"/>
    <property type="evidence" value="ECO:0007669"/>
    <property type="project" value="UniProtKB-KW"/>
</dbReference>
<dbReference type="PROSITE" id="PS51352">
    <property type="entry name" value="THIOREDOXIN_2"/>
    <property type="match status" value="1"/>
</dbReference>
<accession>A0A238V869</accession>